<dbReference type="EMBL" id="MK500324">
    <property type="protein sequence ID" value="QBK85394.1"/>
    <property type="molecule type" value="Genomic_DNA"/>
</dbReference>
<reference evidence="2" key="1">
    <citation type="journal article" date="2019" name="MBio">
        <title>Virus Genomes from Deep Sea Sediments Expand the Ocean Megavirome and Support Independent Origins of Viral Gigantism.</title>
        <authorList>
            <person name="Backstrom D."/>
            <person name="Yutin N."/>
            <person name="Jorgensen S.L."/>
            <person name="Dharamshi J."/>
            <person name="Homa F."/>
            <person name="Zaremba-Niedwiedzka K."/>
            <person name="Spang A."/>
            <person name="Wolf Y.I."/>
            <person name="Koonin E.V."/>
            <person name="Ettema T.J."/>
        </authorList>
    </citation>
    <scope>NUCLEOTIDE SEQUENCE</scope>
</reference>
<sequence>MINQISKMSEEYNLKGNNPNSEVLTREVLESFGNKVLLVDRDEESNLDLFCYIKCLDKDPELLKQCRGVVFHDSEIVLRGFPYIPEWNDTEKDTIEKLLVDNFGSYKFFDSHEGALIRVFNFNGKWYVSTHRKLNAYRSKWASKESFGTMFSNALEAEYVINENFRERIENPKSDNDDDSILTKFVRTLEPDKKYMFLIRNTTQNRIVSEAPRRATIYHVGTFVGEKLTFNNFVDLPYPREHKFTSTTKLIDFVHNIDANSLQGVIIFAPNNKQYKILNKNYQELFNVRGNEPSIKFRYLQIRLDLQATDNLYGLYPDKADIFDDYENTIYEIAKHINKAYVDRYIKKLFVTVPKEEYHIMSTLHEWHINDRKRNRISFQKVMDVINEQTPTFLNHMIRKAKTSKMTESSVEIPHLLPRPSTNENN</sequence>
<dbReference type="GO" id="GO:0016874">
    <property type="term" value="F:ligase activity"/>
    <property type="evidence" value="ECO:0007669"/>
    <property type="project" value="UniProtKB-KW"/>
</dbReference>
<protein>
    <submittedName>
        <fullName evidence="2">RNA ligase with polynucleotide kinase domain</fullName>
    </submittedName>
</protein>
<evidence type="ECO:0000313" key="2">
    <source>
        <dbReference type="EMBL" id="QBK85394.1"/>
    </source>
</evidence>
<gene>
    <name evidence="2" type="ORF">LCIVAC01_02030</name>
</gene>
<name>A0A481YSF6_9VIRU</name>
<proteinExistence type="predicted"/>
<evidence type="ECO:0000256" key="1">
    <source>
        <dbReference type="SAM" id="MobiDB-lite"/>
    </source>
</evidence>
<feature type="region of interest" description="Disordered" evidence="1">
    <location>
        <begin position="405"/>
        <end position="426"/>
    </location>
</feature>
<keyword evidence="2" id="KW-0808">Transferase</keyword>
<organism evidence="2">
    <name type="scientific">Iridovirus LCIVAC01</name>
    <dbReference type="NCBI Taxonomy" id="2506607"/>
    <lineage>
        <taxon>Viruses</taxon>
        <taxon>Varidnaviria</taxon>
        <taxon>Bamfordvirae</taxon>
        <taxon>Nucleocytoviricota</taxon>
        <taxon>Megaviricetes</taxon>
        <taxon>Pimascovirales</taxon>
        <taxon>Pimascovirales incertae sedis</taxon>
        <taxon>Iridoviridae</taxon>
    </lineage>
</organism>
<keyword evidence="2" id="KW-0418">Kinase</keyword>
<keyword evidence="2" id="KW-0436">Ligase</keyword>
<dbReference type="GO" id="GO:0016301">
    <property type="term" value="F:kinase activity"/>
    <property type="evidence" value="ECO:0007669"/>
    <property type="project" value="UniProtKB-KW"/>
</dbReference>
<accession>A0A481YSF6</accession>